<dbReference type="Proteomes" id="UP000003379">
    <property type="component" value="Unassembled WGS sequence"/>
</dbReference>
<dbReference type="HOGENOM" id="CLU_1142123_0_0_9"/>
<protein>
    <submittedName>
        <fullName evidence="1">Uncharacterized protein</fullName>
    </submittedName>
</protein>
<organism evidence="1 2">
    <name type="scientific">Peptoanaerobacter stomatis</name>
    <dbReference type="NCBI Taxonomy" id="796937"/>
    <lineage>
        <taxon>Bacteria</taxon>
        <taxon>Bacillati</taxon>
        <taxon>Bacillota</taxon>
        <taxon>Clostridia</taxon>
        <taxon>Peptostreptococcales</taxon>
        <taxon>Filifactoraceae</taxon>
        <taxon>Peptoanaerobacter</taxon>
    </lineage>
</organism>
<accession>G9XA59</accession>
<sequence length="258" mass="30594">MSTLWKGCDYIKYYISALHPLKDFMEIIQENKPLYILETFFNGKQECDFKKNLAAKEFMLDSGAFTFMNSKSNVKAEQIEEYLHNYCKYIKQSNISNFIEMDLDCIFGYEQVKSWRKQIEKETNKQVIPVWHKSRGIEDYKKTLKEYNYIAIGGFAIKEIKQKEFDNIRKMVRFAFLNGKKIHALGYSRKDILTYNFYSVDSASWKIQAALGGMLYKFSDNTIKIINVKKDGYKTDIKKLKCCNLKEIIKYQYYLDTK</sequence>
<dbReference type="EMBL" id="AFZG01000001">
    <property type="protein sequence ID" value="EHL20305.1"/>
    <property type="molecule type" value="Genomic_DNA"/>
</dbReference>
<name>G9XA59_9FIRM</name>
<comment type="caution">
    <text evidence="1">The sequence shown here is derived from an EMBL/GenBank/DDBJ whole genome shotgun (WGS) entry which is preliminary data.</text>
</comment>
<proteinExistence type="predicted"/>
<gene>
    <name evidence="1" type="ORF">HMPREF9628_00150</name>
</gene>
<evidence type="ECO:0000313" key="1">
    <source>
        <dbReference type="EMBL" id="EHL20305.1"/>
    </source>
</evidence>
<dbReference type="AlphaFoldDB" id="G9XA59"/>
<reference evidence="1 2" key="1">
    <citation type="submission" date="2011-08" db="EMBL/GenBank/DDBJ databases">
        <title>The Genome Sequence of Eubacteriaceae bacterium CM5.</title>
        <authorList>
            <consortium name="The Broad Institute Genome Sequencing Platform"/>
            <person name="Earl A."/>
            <person name="Ward D."/>
            <person name="Feldgarden M."/>
            <person name="Gevers D."/>
            <person name="Sizova M."/>
            <person name="Hazen A."/>
            <person name="Epstein S."/>
            <person name="Young S.K."/>
            <person name="Zeng Q."/>
            <person name="Gargeya S."/>
            <person name="Fitzgerald M."/>
            <person name="Haas B."/>
            <person name="Abouelleil A."/>
            <person name="Alvarado L."/>
            <person name="Arachchi H.M."/>
            <person name="Berlin A."/>
            <person name="Brown A."/>
            <person name="Chapman S.B."/>
            <person name="Chen Z."/>
            <person name="Dunbar C."/>
            <person name="Freedman E."/>
            <person name="Gearin G."/>
            <person name="Gellesch M."/>
            <person name="Goldberg J."/>
            <person name="Griggs A."/>
            <person name="Gujja S."/>
            <person name="Heiman D."/>
            <person name="Howarth C."/>
            <person name="Larson L."/>
            <person name="Lui A."/>
            <person name="MacDonald P.J.P."/>
            <person name="Montmayeur A."/>
            <person name="Murphy C."/>
            <person name="Neiman D."/>
            <person name="Pearson M."/>
            <person name="Priest M."/>
            <person name="Roberts A."/>
            <person name="Saif S."/>
            <person name="Shea T."/>
            <person name="Shenoy N."/>
            <person name="Sisk P."/>
            <person name="Stolte C."/>
            <person name="Sykes S."/>
            <person name="Wortman J."/>
            <person name="Nusbaum C."/>
            <person name="Birren B."/>
        </authorList>
    </citation>
    <scope>NUCLEOTIDE SEQUENCE [LARGE SCALE GENOMIC DNA]</scope>
    <source>
        <strain evidence="1 2">CM5</strain>
    </source>
</reference>
<evidence type="ECO:0000313" key="2">
    <source>
        <dbReference type="Proteomes" id="UP000003379"/>
    </source>
</evidence>